<accession>A0A5C6APK5</accession>
<gene>
    <name evidence="2" type="ORF">Pla108_10580</name>
</gene>
<keyword evidence="3" id="KW-1185">Reference proteome</keyword>
<dbReference type="RefSeq" id="WP_197526258.1">
    <property type="nucleotide sequence ID" value="NZ_SJPR01000001.1"/>
</dbReference>
<dbReference type="AlphaFoldDB" id="A0A5C6APK5"/>
<protein>
    <recommendedName>
        <fullName evidence="4">PEP-CTERM protein-sorting domain-containing protein</fullName>
    </recommendedName>
</protein>
<dbReference type="EMBL" id="SJPR01000001">
    <property type="protein sequence ID" value="TWU00114.1"/>
    <property type="molecule type" value="Genomic_DNA"/>
</dbReference>
<dbReference type="Proteomes" id="UP000317421">
    <property type="component" value="Unassembled WGS sequence"/>
</dbReference>
<organism evidence="2 3">
    <name type="scientific">Botrimarina colliarenosi</name>
    <dbReference type="NCBI Taxonomy" id="2528001"/>
    <lineage>
        <taxon>Bacteria</taxon>
        <taxon>Pseudomonadati</taxon>
        <taxon>Planctomycetota</taxon>
        <taxon>Planctomycetia</taxon>
        <taxon>Pirellulales</taxon>
        <taxon>Lacipirellulaceae</taxon>
        <taxon>Botrimarina</taxon>
    </lineage>
</organism>
<evidence type="ECO:0000313" key="3">
    <source>
        <dbReference type="Proteomes" id="UP000317421"/>
    </source>
</evidence>
<feature type="chain" id="PRO_5022999328" description="PEP-CTERM protein-sorting domain-containing protein" evidence="1">
    <location>
        <begin position="25"/>
        <end position="342"/>
    </location>
</feature>
<evidence type="ECO:0000313" key="2">
    <source>
        <dbReference type="EMBL" id="TWU00114.1"/>
    </source>
</evidence>
<name>A0A5C6APK5_9BACT</name>
<proteinExistence type="predicted"/>
<dbReference type="InterPro" id="IPR025566">
    <property type="entry name" value="DUF4331"/>
</dbReference>
<evidence type="ECO:0008006" key="4">
    <source>
        <dbReference type="Google" id="ProtNLM"/>
    </source>
</evidence>
<keyword evidence="1" id="KW-0732">Signal</keyword>
<sequence length="342" mass="34788" precursor="true">MHLFRFSAPLALAVGAVVATTAHASDHLDAPNLMGNGQVDVNDLYAFQSPTNPANTVLILTVNPGAGVLSPRTFGTDVTYSFKIDNTGDAVADISYDATFGAPVAGVQALTLMGPGGVIAAGSTGATAPTTGGGMVQAGVYDDPFFFDLNGFNDGLNFTGDDFFAGLDTSAIILELPSSLLGGPNLGIWATTTQGGSQVDRVGRPAINTVLIPSARKQEFNEASPANDFSAFGTDVNSAIAGLSTQSNADALTPVLLPDVLTFDTSSAAGFLNGRQLADDVIDAELTLLTASSTPIGDGVDANDKAFLGSFPYLAAANIPEPTTIAIALIAVSGLATGRRRA</sequence>
<feature type="signal peptide" evidence="1">
    <location>
        <begin position="1"/>
        <end position="24"/>
    </location>
</feature>
<dbReference type="Pfam" id="PF14224">
    <property type="entry name" value="DUF4331"/>
    <property type="match status" value="3"/>
</dbReference>
<reference evidence="2 3" key="1">
    <citation type="submission" date="2019-02" db="EMBL/GenBank/DDBJ databases">
        <title>Deep-cultivation of Planctomycetes and their phenomic and genomic characterization uncovers novel biology.</title>
        <authorList>
            <person name="Wiegand S."/>
            <person name="Jogler M."/>
            <person name="Boedeker C."/>
            <person name="Pinto D."/>
            <person name="Vollmers J."/>
            <person name="Rivas-Marin E."/>
            <person name="Kohn T."/>
            <person name="Peeters S.H."/>
            <person name="Heuer A."/>
            <person name="Rast P."/>
            <person name="Oberbeckmann S."/>
            <person name="Bunk B."/>
            <person name="Jeske O."/>
            <person name="Meyerdierks A."/>
            <person name="Storesund J.E."/>
            <person name="Kallscheuer N."/>
            <person name="Luecker S."/>
            <person name="Lage O.M."/>
            <person name="Pohl T."/>
            <person name="Merkel B.J."/>
            <person name="Hornburger P."/>
            <person name="Mueller R.-W."/>
            <person name="Bruemmer F."/>
            <person name="Labrenz M."/>
            <person name="Spormann A.M."/>
            <person name="Op Den Camp H."/>
            <person name="Overmann J."/>
            <person name="Amann R."/>
            <person name="Jetten M.S.M."/>
            <person name="Mascher T."/>
            <person name="Medema M.H."/>
            <person name="Devos D.P."/>
            <person name="Kaster A.-K."/>
            <person name="Ovreas L."/>
            <person name="Rohde M."/>
            <person name="Galperin M.Y."/>
            <person name="Jogler C."/>
        </authorList>
    </citation>
    <scope>NUCLEOTIDE SEQUENCE [LARGE SCALE GENOMIC DNA]</scope>
    <source>
        <strain evidence="2 3">Pla108</strain>
    </source>
</reference>
<evidence type="ECO:0000256" key="1">
    <source>
        <dbReference type="SAM" id="SignalP"/>
    </source>
</evidence>
<comment type="caution">
    <text evidence="2">The sequence shown here is derived from an EMBL/GenBank/DDBJ whole genome shotgun (WGS) entry which is preliminary data.</text>
</comment>